<gene>
    <name evidence="3" type="ORF">V5799_034502</name>
</gene>
<feature type="non-terminal residue" evidence="3">
    <location>
        <position position="1"/>
    </location>
</feature>
<dbReference type="GO" id="GO:0008239">
    <property type="term" value="F:dipeptidyl-peptidase activity"/>
    <property type="evidence" value="ECO:0007669"/>
    <property type="project" value="TreeGrafter"/>
</dbReference>
<name>A0AAQ4DKA4_AMBAM</name>
<dbReference type="PANTHER" id="PTHR23422">
    <property type="entry name" value="DIPEPTIDYL PEPTIDASE III-RELATED"/>
    <property type="match status" value="1"/>
</dbReference>
<dbReference type="InterPro" id="IPR039461">
    <property type="entry name" value="Peptidase_M49"/>
</dbReference>
<accession>A0AAQ4DKA4</accession>
<dbReference type="PANTHER" id="PTHR23422:SF11">
    <property type="entry name" value="DIPEPTIDYL PEPTIDASE 3"/>
    <property type="match status" value="1"/>
</dbReference>
<reference evidence="3 4" key="1">
    <citation type="journal article" date="2023" name="Arcadia Sci">
        <title>De novo assembly of a long-read Amblyomma americanum tick genome.</title>
        <authorList>
            <person name="Chou S."/>
            <person name="Poskanzer K.E."/>
            <person name="Rollins M."/>
            <person name="Thuy-Boun P.S."/>
        </authorList>
    </citation>
    <scope>NUCLEOTIDE SEQUENCE [LARGE SCALE GENOMIC DNA]</scope>
    <source>
        <strain evidence="3">F_SG_1</strain>
        <tissue evidence="3">Salivary glands</tissue>
    </source>
</reference>
<proteinExistence type="predicted"/>
<dbReference type="AlphaFoldDB" id="A0AAQ4DKA4"/>
<dbReference type="GO" id="GO:0046872">
    <property type="term" value="F:metal ion binding"/>
    <property type="evidence" value="ECO:0007669"/>
    <property type="project" value="UniProtKB-KW"/>
</dbReference>
<dbReference type="EMBL" id="JARKHS020029711">
    <property type="protein sequence ID" value="KAK8762894.1"/>
    <property type="molecule type" value="Genomic_DNA"/>
</dbReference>
<evidence type="ECO:0000313" key="4">
    <source>
        <dbReference type="Proteomes" id="UP001321473"/>
    </source>
</evidence>
<keyword evidence="4" id="KW-1185">Reference proteome</keyword>
<evidence type="ECO:0000256" key="1">
    <source>
        <dbReference type="ARBA" id="ARBA00022723"/>
    </source>
</evidence>
<dbReference type="GO" id="GO:0005737">
    <property type="term" value="C:cytoplasm"/>
    <property type="evidence" value="ECO:0007669"/>
    <property type="project" value="TreeGrafter"/>
</dbReference>
<dbReference type="Proteomes" id="UP001321473">
    <property type="component" value="Unassembled WGS sequence"/>
</dbReference>
<dbReference type="Pfam" id="PF03571">
    <property type="entry name" value="Peptidase_M49"/>
    <property type="match status" value="1"/>
</dbReference>
<keyword evidence="1" id="KW-0479">Metal-binding</keyword>
<organism evidence="3 4">
    <name type="scientific">Amblyomma americanum</name>
    <name type="common">Lone star tick</name>
    <dbReference type="NCBI Taxonomy" id="6943"/>
    <lineage>
        <taxon>Eukaryota</taxon>
        <taxon>Metazoa</taxon>
        <taxon>Ecdysozoa</taxon>
        <taxon>Arthropoda</taxon>
        <taxon>Chelicerata</taxon>
        <taxon>Arachnida</taxon>
        <taxon>Acari</taxon>
        <taxon>Parasitiformes</taxon>
        <taxon>Ixodida</taxon>
        <taxon>Ixodoidea</taxon>
        <taxon>Ixodidae</taxon>
        <taxon>Amblyomminae</taxon>
        <taxon>Amblyomma</taxon>
    </lineage>
</organism>
<comment type="caution">
    <text evidence="3">The sequence shown here is derived from an EMBL/GenBank/DDBJ whole genome shotgun (WGS) entry which is preliminary data.</text>
</comment>
<keyword evidence="2" id="KW-0378">Hydrolase</keyword>
<evidence type="ECO:0000256" key="2">
    <source>
        <dbReference type="ARBA" id="ARBA00022801"/>
    </source>
</evidence>
<sequence length="169" mass="19219">STLLLFGFEGEAGQDVAYVNWLTMVVKGVEGLQTYNPHTKAWLQAHSRARYVIMRVLLDAGDLVEIRETTGEDGKPDLLITVDRTKIASFGRPAIEQFLLKLQLFKSTANLRAATEMYDKYSEVSNSGPYPFLKYWDIVMARKKPRRIFVQSNTVLNGGFHSPRHHEES</sequence>
<evidence type="ECO:0000313" key="3">
    <source>
        <dbReference type="EMBL" id="KAK8762894.1"/>
    </source>
</evidence>
<protein>
    <submittedName>
        <fullName evidence="3">Uncharacterized protein</fullName>
    </submittedName>
</protein>